<evidence type="ECO:0000313" key="12">
    <source>
        <dbReference type="Proteomes" id="UP001179361"/>
    </source>
</evidence>
<evidence type="ECO:0000256" key="1">
    <source>
        <dbReference type="ARBA" id="ARBA00000085"/>
    </source>
</evidence>
<dbReference type="SMART" id="SM00387">
    <property type="entry name" value="HATPase_c"/>
    <property type="match status" value="1"/>
</dbReference>
<evidence type="ECO:0000259" key="10">
    <source>
        <dbReference type="PROSITE" id="PS50110"/>
    </source>
</evidence>
<dbReference type="CDD" id="cd00082">
    <property type="entry name" value="HisKA"/>
    <property type="match status" value="1"/>
</dbReference>
<feature type="modified residue" description="4-aspartylphosphate" evidence="6">
    <location>
        <position position="657"/>
    </location>
</feature>
<name>A0ABS8Q131_9BURK</name>
<feature type="domain" description="Response regulatory" evidence="10">
    <location>
        <begin position="608"/>
        <end position="721"/>
    </location>
</feature>
<dbReference type="CDD" id="cd00075">
    <property type="entry name" value="HATPase"/>
    <property type="match status" value="1"/>
</dbReference>
<dbReference type="SMART" id="SM00448">
    <property type="entry name" value="REC"/>
    <property type="match status" value="1"/>
</dbReference>
<dbReference type="InterPro" id="IPR005467">
    <property type="entry name" value="His_kinase_dom"/>
</dbReference>
<keyword evidence="4" id="KW-0808">Transferase</keyword>
<protein>
    <recommendedName>
        <fullName evidence="2">histidine kinase</fullName>
        <ecNumber evidence="2">2.7.13.3</ecNumber>
    </recommendedName>
</protein>
<dbReference type="InterPro" id="IPR003661">
    <property type="entry name" value="HisK_dim/P_dom"/>
</dbReference>
<dbReference type="PROSITE" id="PS50110">
    <property type="entry name" value="RESPONSE_REGULATORY"/>
    <property type="match status" value="1"/>
</dbReference>
<dbReference type="Pfam" id="PF00512">
    <property type="entry name" value="HisKA"/>
    <property type="match status" value="1"/>
</dbReference>
<dbReference type="InterPro" id="IPR036890">
    <property type="entry name" value="HATPase_C_sf"/>
</dbReference>
<dbReference type="InterPro" id="IPR004358">
    <property type="entry name" value="Sig_transdc_His_kin-like_C"/>
</dbReference>
<evidence type="ECO:0000256" key="3">
    <source>
        <dbReference type="ARBA" id="ARBA00022553"/>
    </source>
</evidence>
<organism evidence="11 12">
    <name type="scientific">Massilia phyllostachyos</name>
    <dbReference type="NCBI Taxonomy" id="2898585"/>
    <lineage>
        <taxon>Bacteria</taxon>
        <taxon>Pseudomonadati</taxon>
        <taxon>Pseudomonadota</taxon>
        <taxon>Betaproteobacteria</taxon>
        <taxon>Burkholderiales</taxon>
        <taxon>Oxalobacteraceae</taxon>
        <taxon>Telluria group</taxon>
        <taxon>Massilia</taxon>
    </lineage>
</organism>
<dbReference type="PRINTS" id="PR00344">
    <property type="entry name" value="BCTRLSENSOR"/>
</dbReference>
<comment type="catalytic activity">
    <reaction evidence="1">
        <text>ATP + protein L-histidine = ADP + protein N-phospho-L-histidine.</text>
        <dbReference type="EC" id="2.7.13.3"/>
    </reaction>
</comment>
<evidence type="ECO:0000256" key="5">
    <source>
        <dbReference type="ARBA" id="ARBA00022777"/>
    </source>
</evidence>
<keyword evidence="11" id="KW-0067">ATP-binding</keyword>
<dbReference type="SUPFAM" id="SSF55874">
    <property type="entry name" value="ATPase domain of HSP90 chaperone/DNA topoisomerase II/histidine kinase"/>
    <property type="match status" value="1"/>
</dbReference>
<evidence type="ECO:0000259" key="9">
    <source>
        <dbReference type="PROSITE" id="PS50109"/>
    </source>
</evidence>
<evidence type="ECO:0000313" key="11">
    <source>
        <dbReference type="EMBL" id="MCD2515462.1"/>
    </source>
</evidence>
<dbReference type="PROSITE" id="PS50109">
    <property type="entry name" value="HIS_KIN"/>
    <property type="match status" value="1"/>
</dbReference>
<keyword evidence="7" id="KW-0175">Coiled coil</keyword>
<dbReference type="Gene3D" id="1.10.287.130">
    <property type="match status" value="1"/>
</dbReference>
<dbReference type="SUPFAM" id="SSF47384">
    <property type="entry name" value="Homodimeric domain of signal transducing histidine kinase"/>
    <property type="match status" value="1"/>
</dbReference>
<feature type="transmembrane region" description="Helical" evidence="8">
    <location>
        <begin position="282"/>
        <end position="302"/>
    </location>
</feature>
<dbReference type="Pfam" id="PF02518">
    <property type="entry name" value="HATPase_c"/>
    <property type="match status" value="1"/>
</dbReference>
<dbReference type="SUPFAM" id="SSF52172">
    <property type="entry name" value="CheY-like"/>
    <property type="match status" value="1"/>
</dbReference>
<evidence type="ECO:0000256" key="6">
    <source>
        <dbReference type="PROSITE-ProRule" id="PRU00169"/>
    </source>
</evidence>
<feature type="domain" description="Histidine kinase" evidence="9">
    <location>
        <begin position="383"/>
        <end position="590"/>
    </location>
</feature>
<keyword evidence="12" id="KW-1185">Reference proteome</keyword>
<evidence type="ECO:0000256" key="2">
    <source>
        <dbReference type="ARBA" id="ARBA00012438"/>
    </source>
</evidence>
<keyword evidence="11" id="KW-0547">Nucleotide-binding</keyword>
<keyword evidence="5" id="KW-0418">Kinase</keyword>
<dbReference type="InterPro" id="IPR036097">
    <property type="entry name" value="HisK_dim/P_sf"/>
</dbReference>
<feature type="coiled-coil region" evidence="7">
    <location>
        <begin position="335"/>
        <end position="369"/>
    </location>
</feature>
<dbReference type="Proteomes" id="UP001179361">
    <property type="component" value="Unassembled WGS sequence"/>
</dbReference>
<dbReference type="InterPro" id="IPR003594">
    <property type="entry name" value="HATPase_dom"/>
</dbReference>
<evidence type="ECO:0000256" key="8">
    <source>
        <dbReference type="SAM" id="Phobius"/>
    </source>
</evidence>
<comment type="caution">
    <text evidence="11">The sequence shown here is derived from an EMBL/GenBank/DDBJ whole genome shotgun (WGS) entry which is preliminary data.</text>
</comment>
<reference evidence="11" key="1">
    <citation type="submission" date="2021-11" db="EMBL/GenBank/DDBJ databases">
        <title>The complete genome of Massilia sp sp. G4R7.</title>
        <authorList>
            <person name="Liu L."/>
            <person name="Yue J."/>
            <person name="Yuan J."/>
            <person name="Yang F."/>
            <person name="Li L."/>
        </authorList>
    </citation>
    <scope>NUCLEOTIDE SEQUENCE</scope>
    <source>
        <strain evidence="11">G4R7</strain>
    </source>
</reference>
<dbReference type="Gene3D" id="3.40.50.2300">
    <property type="match status" value="1"/>
</dbReference>
<keyword evidence="8" id="KW-0472">Membrane</keyword>
<evidence type="ECO:0000256" key="7">
    <source>
        <dbReference type="SAM" id="Coils"/>
    </source>
</evidence>
<keyword evidence="3 6" id="KW-0597">Phosphoprotein</keyword>
<dbReference type="GO" id="GO:0005524">
    <property type="term" value="F:ATP binding"/>
    <property type="evidence" value="ECO:0007669"/>
    <property type="project" value="UniProtKB-KW"/>
</dbReference>
<dbReference type="InterPro" id="IPR011006">
    <property type="entry name" value="CheY-like_superfamily"/>
</dbReference>
<dbReference type="EC" id="2.7.13.3" evidence="2"/>
<keyword evidence="8" id="KW-1133">Transmembrane helix</keyword>
<sequence>MLLRQAFTVSLRRLLVLLTALGLLPLALLGVWGLHLVGEYQQREQERALLDQARALSSAVDAELDAAVAALGAIGRTPALAAGDLPAFHAFARSQMAAQPEWLAIFLSDTRGEILLRTTAAYGEPGGPVADPASLKRAIDLYQPVAGSVARGKGGRAAFPVRVPVENSLGRDYILSAIVKPGRMLRVLERQQVPDDSVIAIMDVSNAIVARSRGQKTAVGTPVSPSLAQLMRTAGNEAVGRTTTLDGDAVTTGFVRSRYGWSVAIGVPTAGLAPASLQGLTFYAAGLAASLLACLAASTLLANRIVRTFRNLGEGTAALGAGQPVAVAPSRIVEIVQMQEALQAAALQRDAHEAERSRLLASLESALEDSRAAGQVKDEFLAMLGHELRNPLSPIVASLDLMDMRGEASSARERTIMRRQVNHLRRLVDDLLDVSRIASGKLQVELSPVNLADIVRHAVTAFPAVRVALAAPDALWVRGDESRLTQVLNNLLSNAARFGKDSIDVALDSRDGMARLLVSDDGAGMSAAMLERIFDPFFQAPQPLARHTGGLGLGLAIVRRIVELHGGSVKAYSEGEGKGSRFEVWLPLGDAAQAGPDAAVAAMPARLDVLLVDDNYDAVVTTAALLENMGHAVRVAATGEEAIAEAARQAPDVAILDIGLPDMDGYTLARRLHGADPGLRLVALSGYGQQSDVAQALEAGFALHLTKPATLDDLARALTAA</sequence>
<dbReference type="CDD" id="cd18774">
    <property type="entry name" value="PDC2_HK_sensor"/>
    <property type="match status" value="1"/>
</dbReference>
<dbReference type="Pfam" id="PF00072">
    <property type="entry name" value="Response_reg"/>
    <property type="match status" value="1"/>
</dbReference>
<dbReference type="Gene3D" id="3.30.565.10">
    <property type="entry name" value="Histidine kinase-like ATPase, C-terminal domain"/>
    <property type="match status" value="1"/>
</dbReference>
<dbReference type="EMBL" id="JAJNOC010000001">
    <property type="protein sequence ID" value="MCD2515462.1"/>
    <property type="molecule type" value="Genomic_DNA"/>
</dbReference>
<dbReference type="PANTHER" id="PTHR43047">
    <property type="entry name" value="TWO-COMPONENT HISTIDINE PROTEIN KINASE"/>
    <property type="match status" value="1"/>
</dbReference>
<accession>A0ABS8Q131</accession>
<dbReference type="PANTHER" id="PTHR43047:SF72">
    <property type="entry name" value="OSMOSENSING HISTIDINE PROTEIN KINASE SLN1"/>
    <property type="match status" value="1"/>
</dbReference>
<dbReference type="Gene3D" id="3.30.450.20">
    <property type="entry name" value="PAS domain"/>
    <property type="match status" value="1"/>
</dbReference>
<keyword evidence="8" id="KW-0812">Transmembrane</keyword>
<gene>
    <name evidence="11" type="ORF">LQ564_03950</name>
</gene>
<proteinExistence type="predicted"/>
<dbReference type="InterPro" id="IPR001789">
    <property type="entry name" value="Sig_transdc_resp-reg_receiver"/>
</dbReference>
<dbReference type="RefSeq" id="WP_231056769.1">
    <property type="nucleotide sequence ID" value="NZ_JAJNOC010000001.1"/>
</dbReference>
<dbReference type="SMART" id="SM00388">
    <property type="entry name" value="HisKA"/>
    <property type="match status" value="1"/>
</dbReference>
<evidence type="ECO:0000256" key="4">
    <source>
        <dbReference type="ARBA" id="ARBA00022679"/>
    </source>
</evidence>